<dbReference type="SUPFAM" id="SSF51445">
    <property type="entry name" value="(Trans)glycosidases"/>
    <property type="match status" value="1"/>
</dbReference>
<dbReference type="Proteomes" id="UP001158067">
    <property type="component" value="Unassembled WGS sequence"/>
</dbReference>
<sequence>MTPAKTSPLPRLTVSQNHRFLTTIDGKPFFWMADTAWQLVHALTREEVDLYLTNRASKGFNVVQTVAIAEHGGLRENAYGHRPFLDNDPAHPDTRAADDYWNHMDYVIQRAEEQGLYVGLLPTWGVHVTKDYHDGIVNGVFTTENAEAYGRFIGQRYREASNIIWILGGDRDAPTDTSKAVWWAMARGIAIGVTGREDYSDILMTYHPAGVGTSADFFHNDEWLDFNGVQSSHGVLIKSDKVVGQTYVRTPVKPVIDLETSYAEIMMGKQTEPVTDDMARRSAYWAVFAGGCGHTYGHTSIWQMFAPNGKRTRGMAGATTPWPKALDAPSAAQMGHLRKLMESLPFVTRIPDQSIITSDTGKQGDHLLATRDQEGTYAMVYSPTGGAFSLNTSWMTGSKWKAWWFNPRDGKANAIGDVPRSVEQKYSPPTQGEVQDWVLVIADSNLAFPAEEH</sequence>
<dbReference type="InterPro" id="IPR025277">
    <property type="entry name" value="Apiosidase-like_cat_dom"/>
</dbReference>
<name>A0ABY1QN82_9BACT</name>
<dbReference type="RefSeq" id="WP_283435053.1">
    <property type="nucleotide sequence ID" value="NZ_FXUG01000019.1"/>
</dbReference>
<comment type="caution">
    <text evidence="3">The sequence shown here is derived from an EMBL/GenBank/DDBJ whole genome shotgun (WGS) entry which is preliminary data.</text>
</comment>
<evidence type="ECO:0000259" key="2">
    <source>
        <dbReference type="Pfam" id="PF13204"/>
    </source>
</evidence>
<protein>
    <submittedName>
        <fullName evidence="3">Collagen-binding domain of a collagenase</fullName>
    </submittedName>
</protein>
<evidence type="ECO:0000313" key="4">
    <source>
        <dbReference type="Proteomes" id="UP001158067"/>
    </source>
</evidence>
<organism evidence="3 4">
    <name type="scientific">Neorhodopirellula lusitana</name>
    <dbReference type="NCBI Taxonomy" id="445327"/>
    <lineage>
        <taxon>Bacteria</taxon>
        <taxon>Pseudomonadati</taxon>
        <taxon>Planctomycetota</taxon>
        <taxon>Planctomycetia</taxon>
        <taxon>Pirellulales</taxon>
        <taxon>Pirellulaceae</taxon>
        <taxon>Neorhodopirellula</taxon>
    </lineage>
</organism>
<feature type="domain" description="Putative collagen-binding" evidence="1">
    <location>
        <begin position="350"/>
        <end position="441"/>
    </location>
</feature>
<proteinExistence type="predicted"/>
<dbReference type="InterPro" id="IPR024749">
    <property type="entry name" value="Collagen-bd_put"/>
</dbReference>
<evidence type="ECO:0000313" key="3">
    <source>
        <dbReference type="EMBL" id="SMP75443.1"/>
    </source>
</evidence>
<dbReference type="Pfam" id="PF13204">
    <property type="entry name" value="Apiosidase"/>
    <property type="match status" value="1"/>
</dbReference>
<accession>A0ABY1QN82</accession>
<keyword evidence="4" id="KW-1185">Reference proteome</keyword>
<dbReference type="Pfam" id="PF12904">
    <property type="entry name" value="Collagen_bind_2"/>
    <property type="match status" value="1"/>
</dbReference>
<evidence type="ECO:0000259" key="1">
    <source>
        <dbReference type="Pfam" id="PF12904"/>
    </source>
</evidence>
<dbReference type="EMBL" id="FXUG01000019">
    <property type="protein sequence ID" value="SMP75443.1"/>
    <property type="molecule type" value="Genomic_DNA"/>
</dbReference>
<dbReference type="Gene3D" id="3.20.20.80">
    <property type="entry name" value="Glycosidases"/>
    <property type="match status" value="1"/>
</dbReference>
<dbReference type="PANTHER" id="PTHR37836">
    <property type="entry name" value="LMO1036 PROTEIN"/>
    <property type="match status" value="1"/>
</dbReference>
<dbReference type="PANTHER" id="PTHR37836:SF3">
    <property type="entry name" value="ENDOGLUCANASE"/>
    <property type="match status" value="1"/>
</dbReference>
<feature type="domain" description="Apiosidase-like catalytic" evidence="2">
    <location>
        <begin position="15"/>
        <end position="347"/>
    </location>
</feature>
<gene>
    <name evidence="3" type="ORF">SAMN06265222_11938</name>
</gene>
<reference evidence="3 4" key="1">
    <citation type="submission" date="2017-05" db="EMBL/GenBank/DDBJ databases">
        <authorList>
            <person name="Varghese N."/>
            <person name="Submissions S."/>
        </authorList>
    </citation>
    <scope>NUCLEOTIDE SEQUENCE [LARGE SCALE GENOMIC DNA]</scope>
    <source>
        <strain evidence="3 4">DSM 25457</strain>
    </source>
</reference>
<dbReference type="InterPro" id="IPR017853">
    <property type="entry name" value="GH"/>
</dbReference>